<dbReference type="SMART" id="SM00958">
    <property type="entry name" value="SecA_PP_bind"/>
    <property type="match status" value="1"/>
</dbReference>
<dbReference type="SUPFAM" id="SSF81767">
    <property type="entry name" value="Pre-protein crosslinking domain of SecA"/>
    <property type="match status" value="1"/>
</dbReference>
<dbReference type="InterPro" id="IPR036266">
    <property type="entry name" value="SecA_Wing/Scaffold_sf"/>
</dbReference>
<feature type="binding site" evidence="15">
    <location>
        <position position="559"/>
    </location>
    <ligand>
        <name>ATP</name>
        <dbReference type="ChEBI" id="CHEBI:30616"/>
    </ligand>
</feature>
<comment type="subcellular location">
    <subcellularLocation>
        <location evidence="15">Cell membrane</location>
        <topology evidence="15">Peripheral membrane protein</topology>
        <orientation evidence="15">Cytoplasmic side</orientation>
    </subcellularLocation>
    <subcellularLocation>
        <location evidence="15">Cytoplasm</location>
    </subcellularLocation>
    <subcellularLocation>
        <location evidence="2">Membrane</location>
        <topology evidence="2">Peripheral membrane protein</topology>
    </subcellularLocation>
    <text evidence="15">Distribution is 50-50.</text>
</comment>
<dbReference type="FunFam" id="3.90.1440.10:FF:000003">
    <property type="entry name" value="Preprotein translocase SecA subunit"/>
    <property type="match status" value="1"/>
</dbReference>
<feature type="binding site" evidence="15">
    <location>
        <position position="109"/>
    </location>
    <ligand>
        <name>ATP</name>
        <dbReference type="ChEBI" id="CHEBI:30616"/>
    </ligand>
</feature>
<keyword evidence="14 15" id="KW-0472">Membrane</keyword>
<keyword evidence="10 15" id="KW-0067">ATP-binding</keyword>
<evidence type="ECO:0000256" key="1">
    <source>
        <dbReference type="ARBA" id="ARBA00001947"/>
    </source>
</evidence>
<dbReference type="Gene3D" id="1.10.3060.10">
    <property type="entry name" value="Helical scaffold and wing domains of SecA"/>
    <property type="match status" value="2"/>
</dbReference>
<dbReference type="InterPro" id="IPR011116">
    <property type="entry name" value="SecA_Wing/Scaffold"/>
</dbReference>
<keyword evidence="9" id="KW-0862">Zinc</keyword>
<dbReference type="CDD" id="cd17928">
    <property type="entry name" value="DEXDc_SecA"/>
    <property type="match status" value="1"/>
</dbReference>
<keyword evidence="8 15" id="KW-0547">Nucleotide-binding</keyword>
<keyword evidence="13 15" id="KW-0811">Translocation</keyword>
<dbReference type="PRINTS" id="PR00906">
    <property type="entry name" value="SECA"/>
</dbReference>
<dbReference type="InterPro" id="IPR014018">
    <property type="entry name" value="SecA_motor_DEAD"/>
</dbReference>
<feature type="domain" description="SecA family profile" evidence="18">
    <location>
        <begin position="1"/>
        <end position="637"/>
    </location>
</feature>
<dbReference type="PROSITE" id="PS01312">
    <property type="entry name" value="SECA"/>
    <property type="match status" value="1"/>
</dbReference>
<comment type="subunit">
    <text evidence="15">Monomer and homodimer. Part of the essential Sec protein translocation apparatus which comprises SecA, SecYEG and auxiliary proteins SecDF. Other proteins may also be involved.</text>
</comment>
<dbReference type="PANTHER" id="PTHR30612">
    <property type="entry name" value="SECA INNER MEMBRANE COMPONENT OF SEC PROTEIN SECRETION SYSTEM"/>
    <property type="match status" value="1"/>
</dbReference>
<evidence type="ECO:0000256" key="9">
    <source>
        <dbReference type="ARBA" id="ARBA00022833"/>
    </source>
</evidence>
<dbReference type="Gene3D" id="3.40.50.300">
    <property type="entry name" value="P-loop containing nucleotide triphosphate hydrolases"/>
    <property type="match status" value="3"/>
</dbReference>
<dbReference type="SMART" id="SM00957">
    <property type="entry name" value="SecA_DEAD"/>
    <property type="match status" value="1"/>
</dbReference>
<dbReference type="InterPro" id="IPR004027">
    <property type="entry name" value="SEC_C_motif"/>
</dbReference>
<dbReference type="GO" id="GO:0031522">
    <property type="term" value="C:cell envelope Sec protein transport complex"/>
    <property type="evidence" value="ECO:0007669"/>
    <property type="project" value="TreeGrafter"/>
</dbReference>
<evidence type="ECO:0000256" key="11">
    <source>
        <dbReference type="ARBA" id="ARBA00022927"/>
    </source>
</evidence>
<dbReference type="Gene3D" id="3.90.1440.10">
    <property type="entry name" value="SecA, preprotein cross-linking domain"/>
    <property type="match status" value="1"/>
</dbReference>
<dbReference type="Pfam" id="PF02810">
    <property type="entry name" value="SEC-C"/>
    <property type="match status" value="1"/>
</dbReference>
<dbReference type="InterPro" id="IPR027417">
    <property type="entry name" value="P-loop_NTPase"/>
</dbReference>
<dbReference type="InterPro" id="IPR011115">
    <property type="entry name" value="SecA_DEAD"/>
</dbReference>
<dbReference type="GO" id="GO:0006605">
    <property type="term" value="P:protein targeting"/>
    <property type="evidence" value="ECO:0007669"/>
    <property type="project" value="UniProtKB-UniRule"/>
</dbReference>
<dbReference type="EC" id="7.4.2.8" evidence="15"/>
<dbReference type="PANTHER" id="PTHR30612:SF0">
    <property type="entry name" value="CHLOROPLAST PROTEIN-TRANSPORTING ATPASE"/>
    <property type="match status" value="1"/>
</dbReference>
<dbReference type="InterPro" id="IPR011130">
    <property type="entry name" value="SecA_preprotein_X-link_dom"/>
</dbReference>
<keyword evidence="6 15" id="KW-0963">Cytoplasm</keyword>
<evidence type="ECO:0000256" key="7">
    <source>
        <dbReference type="ARBA" id="ARBA00022723"/>
    </source>
</evidence>
<evidence type="ECO:0000256" key="12">
    <source>
        <dbReference type="ARBA" id="ARBA00022967"/>
    </source>
</evidence>
<dbReference type="GO" id="GO:0043952">
    <property type="term" value="P:protein transport by the Sec complex"/>
    <property type="evidence" value="ECO:0007669"/>
    <property type="project" value="TreeGrafter"/>
</dbReference>
<accession>A0A0G0MNX1</accession>
<dbReference type="Pfam" id="PF01043">
    <property type="entry name" value="SecA_PP_bind"/>
    <property type="match status" value="1"/>
</dbReference>
<dbReference type="Pfam" id="PF07517">
    <property type="entry name" value="SecA_DEAD"/>
    <property type="match status" value="1"/>
</dbReference>
<feature type="binding site" evidence="15">
    <location>
        <begin position="127"/>
        <end position="131"/>
    </location>
    <ligand>
        <name>ATP</name>
        <dbReference type="ChEBI" id="CHEBI:30616"/>
    </ligand>
</feature>
<evidence type="ECO:0000256" key="4">
    <source>
        <dbReference type="ARBA" id="ARBA00022448"/>
    </source>
</evidence>
<keyword evidence="12 15" id="KW-1278">Translocase</keyword>
<dbReference type="PROSITE" id="PS51196">
    <property type="entry name" value="SECA_MOTOR_DEAD"/>
    <property type="match status" value="1"/>
</dbReference>
<comment type="similarity">
    <text evidence="3 15">Belongs to the SecA family.</text>
</comment>
<feature type="domain" description="Helicase ATP-binding" evidence="16">
    <location>
        <begin position="111"/>
        <end position="313"/>
    </location>
</feature>
<keyword evidence="7" id="KW-0479">Metal-binding</keyword>
<evidence type="ECO:0000313" key="20">
    <source>
        <dbReference type="Proteomes" id="UP000034799"/>
    </source>
</evidence>
<dbReference type="PROSITE" id="PS51194">
    <property type="entry name" value="HELICASE_CTER"/>
    <property type="match status" value="1"/>
</dbReference>
<evidence type="ECO:0000256" key="8">
    <source>
        <dbReference type="ARBA" id="ARBA00022741"/>
    </source>
</evidence>
<feature type="domain" description="Helicase C-terminal" evidence="17">
    <location>
        <begin position="481"/>
        <end position="642"/>
    </location>
</feature>
<evidence type="ECO:0000256" key="13">
    <source>
        <dbReference type="ARBA" id="ARBA00023010"/>
    </source>
</evidence>
<name>A0A0G0MNX1_9BACT</name>
<evidence type="ECO:0000256" key="2">
    <source>
        <dbReference type="ARBA" id="ARBA00004170"/>
    </source>
</evidence>
<evidence type="ECO:0000256" key="6">
    <source>
        <dbReference type="ARBA" id="ARBA00022490"/>
    </source>
</evidence>
<evidence type="ECO:0000256" key="15">
    <source>
        <dbReference type="HAMAP-Rule" id="MF_01382"/>
    </source>
</evidence>
<protein>
    <recommendedName>
        <fullName evidence="15">Protein translocase subunit SecA</fullName>
        <ecNumber evidence="15">7.4.2.8</ecNumber>
    </recommendedName>
</protein>
<dbReference type="SUPFAM" id="SSF52540">
    <property type="entry name" value="P-loop containing nucleoside triphosphate hydrolases"/>
    <property type="match status" value="2"/>
</dbReference>
<proteinExistence type="inferred from homology"/>
<dbReference type="SUPFAM" id="SSF81886">
    <property type="entry name" value="Helical scaffold and wing domains of SecA"/>
    <property type="match status" value="1"/>
</dbReference>
<dbReference type="GO" id="GO:0017038">
    <property type="term" value="P:protein import"/>
    <property type="evidence" value="ECO:0007669"/>
    <property type="project" value="InterPro"/>
</dbReference>
<comment type="cofactor">
    <cofactor evidence="1">
        <name>Zn(2+)</name>
        <dbReference type="ChEBI" id="CHEBI:29105"/>
    </cofactor>
</comment>
<dbReference type="GO" id="GO:0005886">
    <property type="term" value="C:plasma membrane"/>
    <property type="evidence" value="ECO:0007669"/>
    <property type="project" value="UniProtKB-SubCell"/>
</dbReference>
<evidence type="ECO:0000259" key="16">
    <source>
        <dbReference type="PROSITE" id="PS51192"/>
    </source>
</evidence>
<evidence type="ECO:0000259" key="18">
    <source>
        <dbReference type="PROSITE" id="PS51196"/>
    </source>
</evidence>
<dbReference type="HAMAP" id="MF_01382">
    <property type="entry name" value="SecA"/>
    <property type="match status" value="1"/>
</dbReference>
<dbReference type="PATRIC" id="fig|1619100.3.peg.821"/>
<evidence type="ECO:0000313" key="19">
    <source>
        <dbReference type="EMBL" id="KKR05764.1"/>
    </source>
</evidence>
<dbReference type="InterPro" id="IPR020937">
    <property type="entry name" value="SecA_CS"/>
</dbReference>
<dbReference type="PROSITE" id="PS51192">
    <property type="entry name" value="HELICASE_ATP_BIND_1"/>
    <property type="match status" value="1"/>
</dbReference>
<keyword evidence="5 15" id="KW-1003">Cell membrane</keyword>
<keyword evidence="4 15" id="KW-0813">Transport</keyword>
<dbReference type="InterPro" id="IPR036670">
    <property type="entry name" value="SecA_X-link_sf"/>
</dbReference>
<dbReference type="Pfam" id="PF07516">
    <property type="entry name" value="SecA_SW"/>
    <property type="match status" value="1"/>
</dbReference>
<comment type="caution">
    <text evidence="19">The sequence shown here is derived from an EMBL/GenBank/DDBJ whole genome shotgun (WGS) entry which is preliminary data.</text>
</comment>
<dbReference type="InterPro" id="IPR044722">
    <property type="entry name" value="SecA_SF2_C"/>
</dbReference>
<dbReference type="GO" id="GO:0005524">
    <property type="term" value="F:ATP binding"/>
    <property type="evidence" value="ECO:0007669"/>
    <property type="project" value="UniProtKB-UniRule"/>
</dbReference>
<dbReference type="CDD" id="cd18803">
    <property type="entry name" value="SF2_C_secA"/>
    <property type="match status" value="1"/>
</dbReference>
<dbReference type="GO" id="GO:0008564">
    <property type="term" value="F:protein-exporting ATPase activity"/>
    <property type="evidence" value="ECO:0007669"/>
    <property type="project" value="UniProtKB-EC"/>
</dbReference>
<comment type="catalytic activity">
    <reaction evidence="15">
        <text>ATP + H2O + cellular proteinSide 1 = ADP + phosphate + cellular proteinSide 2.</text>
        <dbReference type="EC" id="7.4.2.8"/>
    </reaction>
</comment>
<reference evidence="19 20" key="1">
    <citation type="journal article" date="2015" name="Nature">
        <title>rRNA introns, odd ribosomes, and small enigmatic genomes across a large radiation of phyla.</title>
        <authorList>
            <person name="Brown C.T."/>
            <person name="Hug L.A."/>
            <person name="Thomas B.C."/>
            <person name="Sharon I."/>
            <person name="Castelle C.J."/>
            <person name="Singh A."/>
            <person name="Wilkins M.J."/>
            <person name="Williams K.H."/>
            <person name="Banfield J.F."/>
        </authorList>
    </citation>
    <scope>NUCLEOTIDE SEQUENCE [LARGE SCALE GENOMIC DNA]</scope>
</reference>
<evidence type="ECO:0000256" key="5">
    <source>
        <dbReference type="ARBA" id="ARBA00022475"/>
    </source>
</evidence>
<evidence type="ECO:0000256" key="10">
    <source>
        <dbReference type="ARBA" id="ARBA00022840"/>
    </source>
</evidence>
<dbReference type="EMBL" id="LBWK01000002">
    <property type="protein sequence ID" value="KKR05764.1"/>
    <property type="molecule type" value="Genomic_DNA"/>
</dbReference>
<evidence type="ECO:0000256" key="3">
    <source>
        <dbReference type="ARBA" id="ARBA00007650"/>
    </source>
</evidence>
<dbReference type="Proteomes" id="UP000034799">
    <property type="component" value="Unassembled WGS sequence"/>
</dbReference>
<evidence type="ECO:0000259" key="17">
    <source>
        <dbReference type="PROSITE" id="PS51194"/>
    </source>
</evidence>
<dbReference type="GO" id="GO:0065002">
    <property type="term" value="P:intracellular protein transmembrane transport"/>
    <property type="evidence" value="ECO:0007669"/>
    <property type="project" value="UniProtKB-UniRule"/>
</dbReference>
<dbReference type="Pfam" id="PF21090">
    <property type="entry name" value="P-loop_SecA"/>
    <property type="match status" value="2"/>
</dbReference>
<evidence type="ECO:0000256" key="14">
    <source>
        <dbReference type="ARBA" id="ARBA00023136"/>
    </source>
</evidence>
<gene>
    <name evidence="15" type="primary">secA</name>
    <name evidence="19" type="ORF">UT34_C0002G0271</name>
</gene>
<comment type="function">
    <text evidence="15">Part of the Sec protein translocase complex. Interacts with the SecYEG preprotein conducting channel. Has a central role in coupling the hydrolysis of ATP to the transfer of proteins into and across the cell membrane, serving as an ATP-driven molecular motor driving the stepwise translocation of polypeptide chains across the membrane.</text>
</comment>
<dbReference type="GO" id="GO:0046872">
    <property type="term" value="F:metal ion binding"/>
    <property type="evidence" value="ECO:0007669"/>
    <property type="project" value="UniProtKB-KW"/>
</dbReference>
<dbReference type="AlphaFoldDB" id="A0A0G0MNX1"/>
<sequence>MLKLFSGIFDSNEKQINKAKPLIEKINSFEKGISKLSDEKLREKTDEFRKILKYDREKNRQEFVKLSDSQLRKRLDEEKSVLTEIIPEAFAVVREASKRVSNHRHFDVQMMAGYFLFENKVVELFTGEGKTLAANMPLYLYGLTSRGAHLVTVNDYLARRDAEWTGHILNSLGITVGVINNGDQYRFISDEEAIKLKGSEAKKLIKERNDKSKASGSLKYSHMSGVNLIECSKKEAYACDVVYGTNNEFGFDYLRDNMAQTLDEIVQGPLYFSIVDEADSILIDEARTPLIISTNAQASNDMYMQFAKVVNVVTKEKDYTVDEKSHAVSLTDEGLDKIEKALGVKNVYEDAQLAYHLDNALKAKELYRLDEEYIVRDGEVLIVDEFTGRVLPGRRYSEGLHQAIEAKEGVEVKRESRTLATITLQNYFRLYSFLAGMTGTALTEAEEFAKIYKLDVMVIPTNRPVVREDLADVVFRTQEGKFKAIVEDIKEHNKKGQPVLVGTTSVERSEILSDMLSKEGVKHSVLNAKQHEREASVVAEAGLKGQVTIATNMAGRGTDISLGEGVKDVGGLYIIGSERHESRRIDNQLRGRSGRQGDPGKSRFYVSFEDELMRLFGGDKMNVIMSSIGMADDMPVSIGLLGRSIESAQKKVEAYNYDIRKNLVDYDDVLNKQRDIIYDIRRQILQSAESIQVDNKMVEIKNKDLANIDLVKLMSELDSFMLSSRDSWKLKYTPSLLKLDHPIIFWILKKALEHTKTIIFNQLQDDMEIDKEEERKGVSLLKSMLTDELFEIAVKLSGFKDSKEFFNRYDESKVVSEKLDMLLKIVVSGFIFHINALGHKPIVDITKLLTLQTIDNLWMEHLDTMQDLREGINLRNLAQRDPLVEYKNEGFAMFDSLMQSIDDGLVNRYFKVRVVTEQKVEGEEVKEDVPTPLEAGENHSKEGIVQTTVRKSVNIGRNDPCPCGSGKKYKKCGLLSTPEHQKLMRGKK</sequence>
<dbReference type="InterPro" id="IPR014001">
    <property type="entry name" value="Helicase_ATP-bd"/>
</dbReference>
<dbReference type="FunFam" id="3.40.50.300:FF:000429">
    <property type="entry name" value="Preprotein translocase subunit SecA"/>
    <property type="match status" value="1"/>
</dbReference>
<organism evidence="19 20">
    <name type="scientific">candidate division WS6 bacterium GW2011_GWF2_39_15</name>
    <dbReference type="NCBI Taxonomy" id="1619100"/>
    <lineage>
        <taxon>Bacteria</taxon>
        <taxon>Candidatus Dojkabacteria</taxon>
    </lineage>
</organism>
<dbReference type="InterPro" id="IPR001650">
    <property type="entry name" value="Helicase_C-like"/>
</dbReference>
<keyword evidence="11 15" id="KW-0653">Protein transport</keyword>
<dbReference type="InterPro" id="IPR000185">
    <property type="entry name" value="SecA"/>
</dbReference>
<dbReference type="STRING" id="1619100.UT34_C0002G0271"/>
<dbReference type="GO" id="GO:0005829">
    <property type="term" value="C:cytosol"/>
    <property type="evidence" value="ECO:0007669"/>
    <property type="project" value="TreeGrafter"/>
</dbReference>